<keyword evidence="2" id="KW-1185">Reference proteome</keyword>
<dbReference type="AlphaFoldDB" id="A0A238BZ22"/>
<gene>
    <name evidence="1" type="ORF">X798_02517</name>
</gene>
<dbReference type="Proteomes" id="UP000242913">
    <property type="component" value="Unassembled WGS sequence"/>
</dbReference>
<organism evidence="1 2">
    <name type="scientific">Onchocerca flexuosa</name>
    <dbReference type="NCBI Taxonomy" id="387005"/>
    <lineage>
        <taxon>Eukaryota</taxon>
        <taxon>Metazoa</taxon>
        <taxon>Ecdysozoa</taxon>
        <taxon>Nematoda</taxon>
        <taxon>Chromadorea</taxon>
        <taxon>Rhabditida</taxon>
        <taxon>Spirurina</taxon>
        <taxon>Spiruromorpha</taxon>
        <taxon>Filarioidea</taxon>
        <taxon>Onchocercidae</taxon>
        <taxon>Onchocerca</taxon>
    </lineage>
</organism>
<evidence type="ECO:0000313" key="2">
    <source>
        <dbReference type="Proteomes" id="UP000242913"/>
    </source>
</evidence>
<sequence>MNLSLHIIISGKMAISKDATSDEDELQPIYSYSSGMFDYFDPTTQSFNDKRGEKEVETKASKFAIFHIVDDLSLSDCQICHCQFSYGVNLKMKRRKRPRFGWMTFRGRTS</sequence>
<name>A0A238BZ22_9BILA</name>
<protein>
    <submittedName>
        <fullName evidence="1">Uncharacterized protein</fullName>
    </submittedName>
</protein>
<evidence type="ECO:0000313" key="1">
    <source>
        <dbReference type="EMBL" id="OZC10473.1"/>
    </source>
</evidence>
<accession>A0A238BZ22</accession>
<proteinExistence type="predicted"/>
<dbReference type="EMBL" id="KZ269986">
    <property type="protein sequence ID" value="OZC10473.1"/>
    <property type="molecule type" value="Genomic_DNA"/>
</dbReference>
<reference evidence="1 2" key="1">
    <citation type="submission" date="2015-12" db="EMBL/GenBank/DDBJ databases">
        <title>Draft genome of the nematode, Onchocerca flexuosa.</title>
        <authorList>
            <person name="Mitreva M."/>
        </authorList>
    </citation>
    <scope>NUCLEOTIDE SEQUENCE [LARGE SCALE GENOMIC DNA]</scope>
    <source>
        <strain evidence="1">Red Deer</strain>
    </source>
</reference>